<evidence type="ECO:0000313" key="3">
    <source>
        <dbReference type="Proteomes" id="UP000055048"/>
    </source>
</evidence>
<name>A0A0V0TFP8_9BILA</name>
<feature type="compositionally biased region" description="Polar residues" evidence="1">
    <location>
        <begin position="144"/>
        <end position="154"/>
    </location>
</feature>
<keyword evidence="3" id="KW-1185">Reference proteome</keyword>
<feature type="region of interest" description="Disordered" evidence="1">
    <location>
        <begin position="16"/>
        <end position="322"/>
    </location>
</feature>
<evidence type="ECO:0000313" key="2">
    <source>
        <dbReference type="EMBL" id="KRX37781.1"/>
    </source>
</evidence>
<evidence type="ECO:0000256" key="1">
    <source>
        <dbReference type="SAM" id="MobiDB-lite"/>
    </source>
</evidence>
<reference evidence="2 3" key="1">
    <citation type="submission" date="2015-01" db="EMBL/GenBank/DDBJ databases">
        <title>Evolution of Trichinella species and genotypes.</title>
        <authorList>
            <person name="Korhonen P.K."/>
            <person name="Edoardo P."/>
            <person name="Giuseppe L.R."/>
            <person name="Gasser R.B."/>
        </authorList>
    </citation>
    <scope>NUCLEOTIDE SEQUENCE [LARGE SCALE GENOMIC DNA]</scope>
    <source>
        <strain evidence="2">ISS417</strain>
    </source>
</reference>
<comment type="caution">
    <text evidence="2">The sequence shown here is derived from an EMBL/GenBank/DDBJ whole genome shotgun (WGS) entry which is preliminary data.</text>
</comment>
<feature type="compositionally biased region" description="Basic residues" evidence="1">
    <location>
        <begin position="93"/>
        <end position="105"/>
    </location>
</feature>
<proteinExistence type="predicted"/>
<protein>
    <submittedName>
        <fullName evidence="2">Uncharacterized protein</fullName>
    </submittedName>
</protein>
<dbReference type="Proteomes" id="UP000055048">
    <property type="component" value="Unassembled WGS sequence"/>
</dbReference>
<dbReference type="OrthoDB" id="5920768at2759"/>
<feature type="compositionally biased region" description="Low complexity" evidence="1">
    <location>
        <begin position="162"/>
        <end position="174"/>
    </location>
</feature>
<organism evidence="2 3">
    <name type="scientific">Trichinella murrelli</name>
    <dbReference type="NCBI Taxonomy" id="144512"/>
    <lineage>
        <taxon>Eukaryota</taxon>
        <taxon>Metazoa</taxon>
        <taxon>Ecdysozoa</taxon>
        <taxon>Nematoda</taxon>
        <taxon>Enoplea</taxon>
        <taxon>Dorylaimia</taxon>
        <taxon>Trichinellida</taxon>
        <taxon>Trichinellidae</taxon>
        <taxon>Trichinella</taxon>
    </lineage>
</organism>
<dbReference type="EMBL" id="JYDJ01000294">
    <property type="protein sequence ID" value="KRX37781.1"/>
    <property type="molecule type" value="Genomic_DNA"/>
</dbReference>
<accession>A0A0V0TFP8</accession>
<sequence length="322" mass="33847">MAPRWLVVDGLQDFRDVPPRNDRQQPGVSCVGDLPRLSCRAGSTDSSSRDCPLEPIVAMSPSRSTPEPACTRRLPSASVRRGWLSLTPLPPRGHSRSHPRTRTVCKHAGTAHPRSGVSFRDDGPPQSRTRPVFPASGQPVPQAPESSATTSGSCDPSGLLGPASPSASRNNSAPHGRASGWRTRPPPVGPALLAATTLPRWRLHWHPHPPGKCGRSLGGTESGDSPAHPSGERMLLPPSDPSATSHLSLSGRATDLPRRRNSGQTACNRMPVPGTAGLLSRTEAWATPGPPPSSLDRYQPHAASQCNPGSVRSAALVGTSPA</sequence>
<gene>
    <name evidence="2" type="ORF">T05_15670</name>
</gene>
<dbReference type="AlphaFoldDB" id="A0A0V0TFP8"/>